<dbReference type="Proteomes" id="UP000198945">
    <property type="component" value="Unassembled WGS sequence"/>
</dbReference>
<evidence type="ECO:0000259" key="1">
    <source>
        <dbReference type="Pfam" id="PF01814"/>
    </source>
</evidence>
<dbReference type="Pfam" id="PF01814">
    <property type="entry name" value="Hemerythrin"/>
    <property type="match status" value="1"/>
</dbReference>
<dbReference type="Pfam" id="PF04282">
    <property type="entry name" value="DUF438"/>
    <property type="match status" value="1"/>
</dbReference>
<dbReference type="Gene3D" id="1.20.120.520">
    <property type="entry name" value="nmb1532 protein domain like"/>
    <property type="match status" value="1"/>
</dbReference>
<reference evidence="3 4" key="1">
    <citation type="submission" date="2016-10" db="EMBL/GenBank/DDBJ databases">
        <authorList>
            <person name="de Groot N.N."/>
        </authorList>
    </citation>
    <scope>NUCLEOTIDE SEQUENCE [LARGE SCALE GENOMIC DNA]</scope>
    <source>
        <strain evidence="3 4">WG7</strain>
    </source>
</reference>
<dbReference type="RefSeq" id="WP_089716196.1">
    <property type="nucleotide sequence ID" value="NZ_FNEH01000002.1"/>
</dbReference>
<dbReference type="InterPro" id="IPR007380">
    <property type="entry name" value="DUF438"/>
</dbReference>
<gene>
    <name evidence="3" type="ORF">SAMN04515654_102159</name>
</gene>
<dbReference type="EMBL" id="FNEH01000002">
    <property type="protein sequence ID" value="SDI17346.1"/>
    <property type="molecule type" value="Genomic_DNA"/>
</dbReference>
<protein>
    <recommendedName>
        <fullName evidence="5">Hemerythrin HHE cation binding domain-containing protein</fullName>
    </recommendedName>
</protein>
<proteinExistence type="predicted"/>
<dbReference type="InterPro" id="IPR012312">
    <property type="entry name" value="Hemerythrin-like"/>
</dbReference>
<feature type="domain" description="DUF438" evidence="2">
    <location>
        <begin position="10"/>
        <end position="75"/>
    </location>
</feature>
<dbReference type="PANTHER" id="PTHR39966">
    <property type="entry name" value="BLL2471 PROTEIN-RELATED"/>
    <property type="match status" value="1"/>
</dbReference>
<accession>A0A1G8IEK8</accession>
<feature type="domain" description="Hemerythrin-like" evidence="1">
    <location>
        <begin position="85"/>
        <end position="223"/>
    </location>
</feature>
<evidence type="ECO:0000313" key="3">
    <source>
        <dbReference type="EMBL" id="SDI17346.1"/>
    </source>
</evidence>
<evidence type="ECO:0008006" key="5">
    <source>
        <dbReference type="Google" id="ProtNLM"/>
    </source>
</evidence>
<name>A0A1G8IEK8_9FIRM</name>
<evidence type="ECO:0000313" key="4">
    <source>
        <dbReference type="Proteomes" id="UP000198945"/>
    </source>
</evidence>
<sequence>MTALTRKEELKNLLERLNSGEATEKVKREAQELINSISAKELSEAEQELINDGLEETELRHLCTAHIEAMAEELKELKADVPVGHPLSTLISEHEEILKILERLDKVNSEIQKLDDFDPDNPLFDELKNIGSKLLDTEKHHTREEETLFPEVDKSGVTGPTRIMRMEHDDLWPHKERINEMAENADEIDFEDFKREIKEHADYVVVTLRDHIFKENNILYPTAKDVIEESQWEEIKSKSDEIGYCSFTPAAELNNILFARLNN</sequence>
<dbReference type="AlphaFoldDB" id="A0A1G8IEK8"/>
<organism evidence="3 4">
    <name type="scientific">Halanaerobium congolense</name>
    <dbReference type="NCBI Taxonomy" id="54121"/>
    <lineage>
        <taxon>Bacteria</taxon>
        <taxon>Bacillati</taxon>
        <taxon>Bacillota</taxon>
        <taxon>Clostridia</taxon>
        <taxon>Halanaerobiales</taxon>
        <taxon>Halanaerobiaceae</taxon>
        <taxon>Halanaerobium</taxon>
    </lineage>
</organism>
<dbReference type="PANTHER" id="PTHR39966:SF3">
    <property type="entry name" value="DUF438 DOMAIN-CONTAINING PROTEIN"/>
    <property type="match status" value="1"/>
</dbReference>
<dbReference type="GO" id="GO:0005886">
    <property type="term" value="C:plasma membrane"/>
    <property type="evidence" value="ECO:0007669"/>
    <property type="project" value="TreeGrafter"/>
</dbReference>
<evidence type="ECO:0000259" key="2">
    <source>
        <dbReference type="Pfam" id="PF04282"/>
    </source>
</evidence>